<name>A0ABY9SWJ5_BREBE</name>
<keyword evidence="7" id="KW-0449">Lipoprotein</keyword>
<feature type="domain" description="Spore germination GerAC-like C-terminal" evidence="8">
    <location>
        <begin position="213"/>
        <end position="377"/>
    </location>
</feature>
<dbReference type="RefSeq" id="WP_310763465.1">
    <property type="nucleotide sequence ID" value="NZ_CP134050.1"/>
</dbReference>
<dbReference type="InterPro" id="IPR057336">
    <property type="entry name" value="GerAC_N"/>
</dbReference>
<keyword evidence="11" id="KW-1185">Reference proteome</keyword>
<feature type="domain" description="Spore germination protein N-terminal" evidence="9">
    <location>
        <begin position="20"/>
        <end position="194"/>
    </location>
</feature>
<dbReference type="Pfam" id="PF05504">
    <property type="entry name" value="Spore_GerAC"/>
    <property type="match status" value="1"/>
</dbReference>
<dbReference type="EMBL" id="CP134050">
    <property type="protein sequence ID" value="WNC12195.1"/>
    <property type="molecule type" value="Genomic_DNA"/>
</dbReference>
<comment type="subcellular location">
    <subcellularLocation>
        <location evidence="1">Membrane</location>
        <topology evidence="1">Lipid-anchor</topology>
    </subcellularLocation>
</comment>
<evidence type="ECO:0000313" key="10">
    <source>
        <dbReference type="EMBL" id="WNC12195.1"/>
    </source>
</evidence>
<keyword evidence="4" id="KW-0732">Signal</keyword>
<dbReference type="Pfam" id="PF25198">
    <property type="entry name" value="Spore_GerAC_N"/>
    <property type="match status" value="1"/>
</dbReference>
<accession>A0ABY9SWJ5</accession>
<evidence type="ECO:0000259" key="9">
    <source>
        <dbReference type="Pfam" id="PF25198"/>
    </source>
</evidence>
<keyword evidence="5" id="KW-0472">Membrane</keyword>
<evidence type="ECO:0000256" key="5">
    <source>
        <dbReference type="ARBA" id="ARBA00023136"/>
    </source>
</evidence>
<dbReference type="InterPro" id="IPR046953">
    <property type="entry name" value="Spore_GerAC-like_C"/>
</dbReference>
<evidence type="ECO:0000256" key="6">
    <source>
        <dbReference type="ARBA" id="ARBA00023139"/>
    </source>
</evidence>
<evidence type="ECO:0000256" key="2">
    <source>
        <dbReference type="ARBA" id="ARBA00007886"/>
    </source>
</evidence>
<proteinExistence type="inferred from homology"/>
<dbReference type="PANTHER" id="PTHR35789">
    <property type="entry name" value="SPORE GERMINATION PROTEIN B3"/>
    <property type="match status" value="1"/>
</dbReference>
<reference evidence="10 11" key="1">
    <citation type="submission" date="2023-09" db="EMBL/GenBank/DDBJ databases">
        <title>Complete Genome and Methylome dissection of Bacillus brevis NEB573 original source of BbsI restriction endonuclease.</title>
        <authorList>
            <person name="Fomenkov A."/>
            <person name="Roberts R.D."/>
        </authorList>
    </citation>
    <scope>NUCLEOTIDE SEQUENCE [LARGE SCALE GENOMIC DNA]</scope>
    <source>
        <strain evidence="10 11">NEB573</strain>
    </source>
</reference>
<dbReference type="Proteomes" id="UP001256827">
    <property type="component" value="Chromosome"/>
</dbReference>
<dbReference type="InterPro" id="IPR008844">
    <property type="entry name" value="Spore_GerAC-like"/>
</dbReference>
<organism evidence="10 11">
    <name type="scientific">Brevibacillus brevis</name>
    <name type="common">Bacillus brevis</name>
    <dbReference type="NCBI Taxonomy" id="1393"/>
    <lineage>
        <taxon>Bacteria</taxon>
        <taxon>Bacillati</taxon>
        <taxon>Bacillota</taxon>
        <taxon>Bacilli</taxon>
        <taxon>Bacillales</taxon>
        <taxon>Paenibacillaceae</taxon>
        <taxon>Brevibacillus</taxon>
    </lineage>
</organism>
<dbReference type="Gene3D" id="3.30.300.210">
    <property type="entry name" value="Nutrient germinant receptor protein C, domain 3"/>
    <property type="match status" value="1"/>
</dbReference>
<evidence type="ECO:0000256" key="1">
    <source>
        <dbReference type="ARBA" id="ARBA00004635"/>
    </source>
</evidence>
<protein>
    <submittedName>
        <fullName evidence="10">Ger(X)C family spore germination protein</fullName>
    </submittedName>
</protein>
<dbReference type="Gene3D" id="6.20.190.10">
    <property type="entry name" value="Nutrient germinant receptor protein C, domain 1"/>
    <property type="match status" value="1"/>
</dbReference>
<evidence type="ECO:0000256" key="3">
    <source>
        <dbReference type="ARBA" id="ARBA00022544"/>
    </source>
</evidence>
<evidence type="ECO:0000259" key="8">
    <source>
        <dbReference type="Pfam" id="PF05504"/>
    </source>
</evidence>
<evidence type="ECO:0000256" key="7">
    <source>
        <dbReference type="ARBA" id="ARBA00023288"/>
    </source>
</evidence>
<evidence type="ECO:0000256" key="4">
    <source>
        <dbReference type="ARBA" id="ARBA00022729"/>
    </source>
</evidence>
<dbReference type="NCBIfam" id="TIGR02887">
    <property type="entry name" value="spore_ger_x_C"/>
    <property type="match status" value="1"/>
</dbReference>
<dbReference type="PROSITE" id="PS51257">
    <property type="entry name" value="PROKAR_LIPOPROTEIN"/>
    <property type="match status" value="1"/>
</dbReference>
<dbReference type="PANTHER" id="PTHR35789:SF1">
    <property type="entry name" value="SPORE GERMINATION PROTEIN B3"/>
    <property type="match status" value="1"/>
</dbReference>
<keyword evidence="3" id="KW-0309">Germination</keyword>
<comment type="similarity">
    <text evidence="2">Belongs to the GerABKC lipoprotein family.</text>
</comment>
<evidence type="ECO:0000313" key="11">
    <source>
        <dbReference type="Proteomes" id="UP001256827"/>
    </source>
</evidence>
<gene>
    <name evidence="10" type="ORF">RGB73_15735</name>
</gene>
<dbReference type="InterPro" id="IPR038501">
    <property type="entry name" value="Spore_GerAC_C_sf"/>
</dbReference>
<keyword evidence="6" id="KW-0564">Palmitate</keyword>
<sequence>MKKLWFVASISLSLLTGCWDRTEVNDLAIVTMAAIDKGKNDNVLLSVQIFVPRALGGGGTGSGGDGSGGKLTMVQSSEGVNMADAMSKLQTKISRQIFWGHCKVYMFGEAVARKGVADHIDYLVRHPEPRNRANLFVSRGDAVDMLKLTPVLERSTAETLREIADLHIGMSVTLVDFRNMLRGEGEAVVLPVIENGKRLGGKEGKEVQNVLAGTAVFKRDKMVGLIPPTPTRGLLWLRDEISRAAITVRIKNTEGVVSVTPIRMKARLTPRIENGKWSMLVKVDTEGNVVENGTRLNLLKPEWLAQVQQAVGEDIDHRIKMALHILQDELKADVVNFAAAFHRNYPQEWEDAQKRWDEIFPKIEVNTHINVDIRRPGLISIPAGIPQSEVKDH</sequence>